<name>A0A3E0TRL5_9GAMM</name>
<proteinExistence type="predicted"/>
<dbReference type="SUPFAM" id="SSF109604">
    <property type="entry name" value="HD-domain/PDEase-like"/>
    <property type="match status" value="1"/>
</dbReference>
<dbReference type="RefSeq" id="WP_116007734.1">
    <property type="nucleotide sequence ID" value="NZ_QUOU01000001.1"/>
</dbReference>
<dbReference type="Proteomes" id="UP000256478">
    <property type="component" value="Unassembled WGS sequence"/>
</dbReference>
<sequence length="141" mass="16167">MKSLDKAIAIATQAHAEQKDKSGMPYILHPLRVMLKFKNEDEMAIAVMHDVVEDSDVTVEELRIKGFSNLVIDAIDCLTKRPGENYEHFIHRIMGNELATKVKIEDIKDNLNITRLKSLNNKDVARIEKYHRALNLLLEKS</sequence>
<organism evidence="1 2">
    <name type="scientific">Thalassotalea euphylliae</name>
    <dbReference type="NCBI Taxonomy" id="1655234"/>
    <lineage>
        <taxon>Bacteria</taxon>
        <taxon>Pseudomonadati</taxon>
        <taxon>Pseudomonadota</taxon>
        <taxon>Gammaproteobacteria</taxon>
        <taxon>Alteromonadales</taxon>
        <taxon>Colwelliaceae</taxon>
        <taxon>Thalassotalea</taxon>
    </lineage>
</organism>
<protein>
    <submittedName>
        <fullName evidence="1">HD domain-containing protein</fullName>
    </submittedName>
</protein>
<dbReference type="OrthoDB" id="9802385at2"/>
<accession>A0A3E0TRL5</accession>
<evidence type="ECO:0000313" key="1">
    <source>
        <dbReference type="EMBL" id="REL26622.1"/>
    </source>
</evidence>
<reference evidence="1 2" key="1">
    <citation type="submission" date="2018-08" db="EMBL/GenBank/DDBJ databases">
        <title>Thalassotalea euphylliae genome.</title>
        <authorList>
            <person name="Summers S."/>
            <person name="Rice S.A."/>
            <person name="Freckelton M.L."/>
            <person name="Nedved B.T."/>
            <person name="Hadfield M.G."/>
        </authorList>
    </citation>
    <scope>NUCLEOTIDE SEQUENCE [LARGE SCALE GENOMIC DNA]</scope>
    <source>
        <strain evidence="1 2">H1</strain>
    </source>
</reference>
<gene>
    <name evidence="1" type="ORF">DXX93_08560</name>
</gene>
<dbReference type="Gene3D" id="1.10.3210.10">
    <property type="entry name" value="Hypothetical protein af1432"/>
    <property type="match status" value="1"/>
</dbReference>
<evidence type="ECO:0000313" key="2">
    <source>
        <dbReference type="Proteomes" id="UP000256478"/>
    </source>
</evidence>
<comment type="caution">
    <text evidence="1">The sequence shown here is derived from an EMBL/GenBank/DDBJ whole genome shotgun (WGS) entry which is preliminary data.</text>
</comment>
<dbReference type="EMBL" id="QUOU01000001">
    <property type="protein sequence ID" value="REL26622.1"/>
    <property type="molecule type" value="Genomic_DNA"/>
</dbReference>
<dbReference type="AlphaFoldDB" id="A0A3E0TRL5"/>